<reference evidence="2" key="1">
    <citation type="journal article" date="2015" name="Nature">
        <title>Complex archaea that bridge the gap between prokaryotes and eukaryotes.</title>
        <authorList>
            <person name="Spang A."/>
            <person name="Saw J.H."/>
            <person name="Jorgensen S.L."/>
            <person name="Zaremba-Niedzwiedzka K."/>
            <person name="Martijn J."/>
            <person name="Lind A.E."/>
            <person name="van Eijk R."/>
            <person name="Schleper C."/>
            <person name="Guy L."/>
            <person name="Ettema T.J."/>
        </authorList>
    </citation>
    <scope>NUCLEOTIDE SEQUENCE</scope>
</reference>
<dbReference type="AlphaFoldDB" id="A0A0F9IKP9"/>
<dbReference type="Gene3D" id="3.30.1380.10">
    <property type="match status" value="1"/>
</dbReference>
<dbReference type="Pfam" id="PF08291">
    <property type="entry name" value="Peptidase_M15_3"/>
    <property type="match status" value="1"/>
</dbReference>
<evidence type="ECO:0000313" key="2">
    <source>
        <dbReference type="EMBL" id="KKM28197.1"/>
    </source>
</evidence>
<dbReference type="EMBL" id="LAZR01012171">
    <property type="protein sequence ID" value="KKM28197.1"/>
    <property type="molecule type" value="Genomic_DNA"/>
</dbReference>
<gene>
    <name evidence="2" type="ORF">LCGC14_1567150</name>
</gene>
<proteinExistence type="predicted"/>
<dbReference type="InterPro" id="IPR009045">
    <property type="entry name" value="Zn_M74/Hedgehog-like"/>
</dbReference>
<comment type="caution">
    <text evidence="2">The sequence shown here is derived from an EMBL/GenBank/DDBJ whole genome shotgun (WGS) entry which is preliminary data.</text>
</comment>
<protein>
    <recommendedName>
        <fullName evidence="1">Peptidase M15A C-terminal domain-containing protein</fullName>
    </recommendedName>
</protein>
<evidence type="ECO:0000259" key="1">
    <source>
        <dbReference type="Pfam" id="PF08291"/>
    </source>
</evidence>
<dbReference type="InterPro" id="IPR013230">
    <property type="entry name" value="Peptidase_M15A_C"/>
</dbReference>
<sequence length="135" mass="15064">MSGRQITKHFNEDELRCQCGCGRMEFSDKAVRFLEALRGRYGRAIRINSGYRCPEHNDSVSSTGPNGPHTVTANQNITVDIQISGEAVAKLLYHAINLGFTGIGVKQKGNHAGRFIHLDMIMPAGRHPRPRVWSY</sequence>
<accession>A0A0F9IKP9</accession>
<organism evidence="2">
    <name type="scientific">marine sediment metagenome</name>
    <dbReference type="NCBI Taxonomy" id="412755"/>
    <lineage>
        <taxon>unclassified sequences</taxon>
        <taxon>metagenomes</taxon>
        <taxon>ecological metagenomes</taxon>
    </lineage>
</organism>
<dbReference type="SUPFAM" id="SSF55166">
    <property type="entry name" value="Hedgehog/DD-peptidase"/>
    <property type="match status" value="1"/>
</dbReference>
<feature type="domain" description="Peptidase M15A C-terminal" evidence="1">
    <location>
        <begin position="8"/>
        <end position="119"/>
    </location>
</feature>
<name>A0A0F9IKP9_9ZZZZ</name>